<dbReference type="EMBL" id="GGEC01070810">
    <property type="protein sequence ID" value="MBX51294.1"/>
    <property type="molecule type" value="Transcribed_RNA"/>
</dbReference>
<reference evidence="2" key="1">
    <citation type="submission" date="2018-02" db="EMBL/GenBank/DDBJ databases">
        <title>Rhizophora mucronata_Transcriptome.</title>
        <authorList>
            <person name="Meera S.P."/>
            <person name="Sreeshan A."/>
            <person name="Augustine A."/>
        </authorList>
    </citation>
    <scope>NUCLEOTIDE SEQUENCE</scope>
    <source>
        <tissue evidence="2">Leaf</tissue>
    </source>
</reference>
<proteinExistence type="predicted"/>
<name>A0A2P2P966_RHIMU</name>
<protein>
    <submittedName>
        <fullName evidence="2">Uncharacterized protein</fullName>
    </submittedName>
</protein>
<evidence type="ECO:0000256" key="1">
    <source>
        <dbReference type="SAM" id="MobiDB-lite"/>
    </source>
</evidence>
<feature type="region of interest" description="Disordered" evidence="1">
    <location>
        <begin position="1"/>
        <end position="21"/>
    </location>
</feature>
<sequence>MIHEDTHSAARLTMKHLRRLD</sequence>
<accession>A0A2P2P966</accession>
<organism evidence="2">
    <name type="scientific">Rhizophora mucronata</name>
    <name type="common">Asiatic mangrove</name>
    <dbReference type="NCBI Taxonomy" id="61149"/>
    <lineage>
        <taxon>Eukaryota</taxon>
        <taxon>Viridiplantae</taxon>
        <taxon>Streptophyta</taxon>
        <taxon>Embryophyta</taxon>
        <taxon>Tracheophyta</taxon>
        <taxon>Spermatophyta</taxon>
        <taxon>Magnoliopsida</taxon>
        <taxon>eudicotyledons</taxon>
        <taxon>Gunneridae</taxon>
        <taxon>Pentapetalae</taxon>
        <taxon>rosids</taxon>
        <taxon>fabids</taxon>
        <taxon>Malpighiales</taxon>
        <taxon>Rhizophoraceae</taxon>
        <taxon>Rhizophora</taxon>
    </lineage>
</organism>
<dbReference type="AlphaFoldDB" id="A0A2P2P966"/>
<evidence type="ECO:0000313" key="2">
    <source>
        <dbReference type="EMBL" id="MBX51294.1"/>
    </source>
</evidence>